<dbReference type="EMBL" id="FPLD01000096">
    <property type="protein sequence ID" value="SGZ09381.1"/>
    <property type="molecule type" value="Genomic_DNA"/>
</dbReference>
<protein>
    <submittedName>
        <fullName evidence="9">Bicyclomycin resistance protein</fullName>
    </submittedName>
</protein>
<dbReference type="STRING" id="80854.MVIS_2712"/>
<dbReference type="PATRIC" id="fig|80854.5.peg.2882"/>
<dbReference type="PROSITE" id="PS50850">
    <property type="entry name" value="MFS"/>
    <property type="match status" value="1"/>
</dbReference>
<name>A0A090IHT1_9GAMM</name>
<evidence type="ECO:0000313" key="11">
    <source>
        <dbReference type="Proteomes" id="UP000183794"/>
    </source>
</evidence>
<evidence type="ECO:0000259" key="7">
    <source>
        <dbReference type="PROSITE" id="PS50850"/>
    </source>
</evidence>
<organism evidence="9 11">
    <name type="scientific">Moritella viscosa</name>
    <dbReference type="NCBI Taxonomy" id="80854"/>
    <lineage>
        <taxon>Bacteria</taxon>
        <taxon>Pseudomonadati</taxon>
        <taxon>Pseudomonadota</taxon>
        <taxon>Gammaproteobacteria</taxon>
        <taxon>Alteromonadales</taxon>
        <taxon>Moritellaceae</taxon>
        <taxon>Moritella</taxon>
    </lineage>
</organism>
<evidence type="ECO:0000256" key="2">
    <source>
        <dbReference type="ARBA" id="ARBA00022475"/>
    </source>
</evidence>
<dbReference type="HOGENOM" id="CLU_001265_47_1_6"/>
<dbReference type="Proteomes" id="UP000182660">
    <property type="component" value="Unassembled WGS sequence"/>
</dbReference>
<dbReference type="InterPro" id="IPR011701">
    <property type="entry name" value="MFS"/>
</dbReference>
<keyword evidence="4 6" id="KW-1133">Transmembrane helix</keyword>
<dbReference type="SUPFAM" id="SSF103473">
    <property type="entry name" value="MFS general substrate transporter"/>
    <property type="match status" value="1"/>
</dbReference>
<evidence type="ECO:0000313" key="9">
    <source>
        <dbReference type="EMBL" id="SGZ09381.1"/>
    </source>
</evidence>
<dbReference type="Pfam" id="PF07690">
    <property type="entry name" value="MFS_1"/>
    <property type="match status" value="1"/>
</dbReference>
<dbReference type="AlphaFoldDB" id="A0A090IHT1"/>
<reference evidence="8 10" key="1">
    <citation type="submission" date="2016-11" db="EMBL/GenBank/DDBJ databases">
        <authorList>
            <person name="Klemetsen T."/>
        </authorList>
    </citation>
    <scope>NUCLEOTIDE SEQUENCE [LARGE SCALE GENOMIC DNA]</scope>
    <source>
        <strain evidence="8">MT 2528</strain>
    </source>
</reference>
<evidence type="ECO:0000256" key="3">
    <source>
        <dbReference type="ARBA" id="ARBA00022692"/>
    </source>
</evidence>
<evidence type="ECO:0000313" key="10">
    <source>
        <dbReference type="Proteomes" id="UP000182660"/>
    </source>
</evidence>
<dbReference type="GO" id="GO:0005886">
    <property type="term" value="C:plasma membrane"/>
    <property type="evidence" value="ECO:0007669"/>
    <property type="project" value="UniProtKB-SubCell"/>
</dbReference>
<feature type="transmembrane region" description="Helical" evidence="6">
    <location>
        <begin position="222"/>
        <end position="240"/>
    </location>
</feature>
<dbReference type="InterPro" id="IPR050189">
    <property type="entry name" value="MFS_Efflux_Transporters"/>
</dbReference>
<feature type="transmembrane region" description="Helical" evidence="6">
    <location>
        <begin position="78"/>
        <end position="97"/>
    </location>
</feature>
<evidence type="ECO:0000256" key="5">
    <source>
        <dbReference type="ARBA" id="ARBA00023136"/>
    </source>
</evidence>
<proteinExistence type="predicted"/>
<feature type="transmembrane region" description="Helical" evidence="6">
    <location>
        <begin position="305"/>
        <end position="330"/>
    </location>
</feature>
<evidence type="ECO:0000256" key="4">
    <source>
        <dbReference type="ARBA" id="ARBA00022989"/>
    </source>
</evidence>
<dbReference type="Proteomes" id="UP000183794">
    <property type="component" value="Unassembled WGS sequence"/>
</dbReference>
<feature type="transmembrane region" description="Helical" evidence="6">
    <location>
        <begin position="103"/>
        <end position="125"/>
    </location>
</feature>
<feature type="domain" description="Major facilitator superfamily (MFS) profile" evidence="7">
    <location>
        <begin position="11"/>
        <end position="395"/>
    </location>
</feature>
<keyword evidence="5 6" id="KW-0472">Membrane</keyword>
<evidence type="ECO:0000256" key="1">
    <source>
        <dbReference type="ARBA" id="ARBA00004651"/>
    </source>
</evidence>
<sequence length="402" mass="43552">MNINKTPFNKIPLALAMMIIATGQVGVSIYLPSLPLISRDLGVSQADVQQLVTLFLVGFGLSQLFYGPLSDAIGRRPVFFLGQGIYLLGTIMCVLLPDSYTALIAGRLLQGLGAGSASVLARSVIRDSYSGSQLIQALSYMSITASILPIVAPVVGGWTAWHFGWQSVFSFVLVYLLAIVTLGYFVLPETLPHAVTKFKIKKTLRGYWHLSRNYQVISSASYNWIGYLSTLVSVSLLPFLLQDGLKLSAADYGEVMIIPSAGLLVGSLILNKLNKRFTTNQLIYLASIIMMIAGCWLVFNDMSLVNLIFGFTLLTIAQGISSPLSISMLLAPHSKQVGAVSALSGSVQMCLAGLVGGFLIRHFIDSQMNLGLFYLITGSSIALVLTHSRYKQRLATSAKCYQ</sequence>
<feature type="transmembrane region" description="Helical" evidence="6">
    <location>
        <begin position="51"/>
        <end position="69"/>
    </location>
</feature>
<dbReference type="OrthoDB" id="9814303at2"/>
<accession>A0A090IHT1</accession>
<comment type="subcellular location">
    <subcellularLocation>
        <location evidence="1">Cell membrane</location>
        <topology evidence="1">Multi-pass membrane protein</topology>
    </subcellularLocation>
</comment>
<keyword evidence="2" id="KW-1003">Cell membrane</keyword>
<dbReference type="PANTHER" id="PTHR43124:SF3">
    <property type="entry name" value="CHLORAMPHENICOL EFFLUX PUMP RV0191"/>
    <property type="match status" value="1"/>
</dbReference>
<reference evidence="9 11" key="2">
    <citation type="submission" date="2016-11" db="EMBL/GenBank/DDBJ databases">
        <authorList>
            <person name="Jaros S."/>
            <person name="Januszkiewicz K."/>
            <person name="Wedrychowicz H."/>
        </authorList>
    </citation>
    <scope>NUCLEOTIDE SEQUENCE [LARGE SCALE GENOMIC DNA]</scope>
    <source>
        <strain evidence="9">NVI 5450</strain>
    </source>
</reference>
<gene>
    <name evidence="8" type="ORF">MT2528_4230</name>
    <name evidence="9" type="ORF">NVI5450_3448</name>
</gene>
<keyword evidence="10" id="KW-1185">Reference proteome</keyword>
<feature type="transmembrane region" description="Helical" evidence="6">
    <location>
        <begin position="252"/>
        <end position="270"/>
    </location>
</feature>
<feature type="transmembrane region" description="Helical" evidence="6">
    <location>
        <begin position="167"/>
        <end position="187"/>
    </location>
</feature>
<evidence type="ECO:0000313" key="8">
    <source>
        <dbReference type="EMBL" id="SGZ01489.1"/>
    </source>
</evidence>
<dbReference type="PANTHER" id="PTHR43124">
    <property type="entry name" value="PURINE EFFLUX PUMP PBUE"/>
    <property type="match status" value="1"/>
</dbReference>
<dbReference type="EMBL" id="FPLJ01000113">
    <property type="protein sequence ID" value="SGZ01489.1"/>
    <property type="molecule type" value="Genomic_DNA"/>
</dbReference>
<feature type="transmembrane region" description="Helical" evidence="6">
    <location>
        <begin position="12"/>
        <end position="31"/>
    </location>
</feature>
<feature type="transmembrane region" description="Helical" evidence="6">
    <location>
        <begin position="282"/>
        <end position="299"/>
    </location>
</feature>
<dbReference type="InterPro" id="IPR036259">
    <property type="entry name" value="MFS_trans_sf"/>
</dbReference>
<dbReference type="GeneID" id="61297944"/>
<dbReference type="Gene3D" id="1.20.1720.10">
    <property type="entry name" value="Multidrug resistance protein D"/>
    <property type="match status" value="1"/>
</dbReference>
<evidence type="ECO:0000256" key="6">
    <source>
        <dbReference type="SAM" id="Phobius"/>
    </source>
</evidence>
<keyword evidence="3 6" id="KW-0812">Transmembrane</keyword>
<dbReference type="CDD" id="cd17320">
    <property type="entry name" value="MFS_MdfA_MDR_like"/>
    <property type="match status" value="1"/>
</dbReference>
<feature type="transmembrane region" description="Helical" evidence="6">
    <location>
        <begin position="337"/>
        <end position="360"/>
    </location>
</feature>
<dbReference type="KEGG" id="mvs:MVIS_2712"/>
<dbReference type="GO" id="GO:0022857">
    <property type="term" value="F:transmembrane transporter activity"/>
    <property type="evidence" value="ECO:0007669"/>
    <property type="project" value="InterPro"/>
</dbReference>
<dbReference type="InterPro" id="IPR020846">
    <property type="entry name" value="MFS_dom"/>
</dbReference>
<dbReference type="RefSeq" id="WP_045110841.1">
    <property type="nucleotide sequence ID" value="NZ_CAWQZC010000009.1"/>
</dbReference>
<feature type="transmembrane region" description="Helical" evidence="6">
    <location>
        <begin position="366"/>
        <end position="385"/>
    </location>
</feature>
<feature type="transmembrane region" description="Helical" evidence="6">
    <location>
        <begin position="137"/>
        <end position="161"/>
    </location>
</feature>